<evidence type="ECO:0000313" key="14">
    <source>
        <dbReference type="Proteomes" id="UP001210211"/>
    </source>
</evidence>
<feature type="compositionally biased region" description="Polar residues" evidence="11">
    <location>
        <begin position="52"/>
        <end position="67"/>
    </location>
</feature>
<dbReference type="Gene3D" id="3.10.20.90">
    <property type="entry name" value="Phosphatidylinositol 3-kinase Catalytic Subunit, Chain A, domain 1"/>
    <property type="match status" value="1"/>
</dbReference>
<comment type="function">
    <text evidence="1 10">Aux/IAA proteins are short-lived transcriptional factors that function as repressors of early auxin response genes at low auxin concentrations.</text>
</comment>
<feature type="domain" description="PB1" evidence="12">
    <location>
        <begin position="123"/>
        <end position="199"/>
    </location>
</feature>
<dbReference type="PROSITE" id="PS51745">
    <property type="entry name" value="PB1"/>
    <property type="match status" value="1"/>
</dbReference>
<dbReference type="PANTHER" id="PTHR31734">
    <property type="entry name" value="AUXIN-RESPONSIVE PROTEIN IAA17"/>
    <property type="match status" value="1"/>
</dbReference>
<dbReference type="SUPFAM" id="SSF54277">
    <property type="entry name" value="CAD &amp; PB1 domains"/>
    <property type="match status" value="1"/>
</dbReference>
<dbReference type="EMBL" id="JAMRDG010000001">
    <property type="protein sequence ID" value="KAJ3705589.1"/>
    <property type="molecule type" value="Genomic_DNA"/>
</dbReference>
<accession>A0AAD5ZWX9</accession>
<name>A0AAD5ZWX9_9POAL</name>
<comment type="similarity">
    <text evidence="3 10">Belongs to the Aux/IAA family.</text>
</comment>
<sequence length="217" mass="23611">MGSERAAKDLGLEETELCLGLPGGVKTTASGKRGFTETEASVEPTIDLKLKLQTSVGPTTPTNQVSSEKTKRGPAEKSSAETSVRPPASKAQVVGWPPVRSYRKNILTSNSEKEKEENEKGGVAFVKVSMDGAPYLRKVDLKIYRGYKELSNALRKMFGSFGTEFVVTYEDKDGDWMLVGDLPFEMFVDTCKRLRVMKGSDAMELAPKGGDKCSKAG</sequence>
<keyword evidence="5 10" id="KW-0678">Repressor</keyword>
<feature type="region of interest" description="Disordered" evidence="11">
    <location>
        <begin position="21"/>
        <end position="92"/>
    </location>
</feature>
<dbReference type="Pfam" id="PF02309">
    <property type="entry name" value="AUX_IAA"/>
    <property type="match status" value="2"/>
</dbReference>
<keyword evidence="6 10" id="KW-0805">Transcription regulation</keyword>
<dbReference type="GO" id="GO:0009734">
    <property type="term" value="P:auxin-activated signaling pathway"/>
    <property type="evidence" value="ECO:0007669"/>
    <property type="project" value="UniProtKB-UniRule"/>
</dbReference>
<comment type="subunit">
    <text evidence="4 10">Homodimers and heterodimers.</text>
</comment>
<evidence type="ECO:0000259" key="12">
    <source>
        <dbReference type="PROSITE" id="PS51745"/>
    </source>
</evidence>
<evidence type="ECO:0000256" key="3">
    <source>
        <dbReference type="ARBA" id="ARBA00006728"/>
    </source>
</evidence>
<organism evidence="13 14">
    <name type="scientific">Rhynchospora tenuis</name>
    <dbReference type="NCBI Taxonomy" id="198213"/>
    <lineage>
        <taxon>Eukaryota</taxon>
        <taxon>Viridiplantae</taxon>
        <taxon>Streptophyta</taxon>
        <taxon>Embryophyta</taxon>
        <taxon>Tracheophyta</taxon>
        <taxon>Spermatophyta</taxon>
        <taxon>Magnoliopsida</taxon>
        <taxon>Liliopsida</taxon>
        <taxon>Poales</taxon>
        <taxon>Cyperaceae</taxon>
        <taxon>Cyperoideae</taxon>
        <taxon>Rhynchosporeae</taxon>
        <taxon>Rhynchospora</taxon>
    </lineage>
</organism>
<evidence type="ECO:0000256" key="6">
    <source>
        <dbReference type="ARBA" id="ARBA00023015"/>
    </source>
</evidence>
<dbReference type="PANTHER" id="PTHR31734:SF103">
    <property type="entry name" value="AUXIN-RESPONSIVE PROTEIN IAA16"/>
    <property type="match status" value="1"/>
</dbReference>
<comment type="subcellular location">
    <subcellularLocation>
        <location evidence="2 10">Nucleus</location>
    </subcellularLocation>
</comment>
<evidence type="ECO:0000256" key="9">
    <source>
        <dbReference type="ARBA" id="ARBA00023294"/>
    </source>
</evidence>
<evidence type="ECO:0000256" key="8">
    <source>
        <dbReference type="ARBA" id="ARBA00023242"/>
    </source>
</evidence>
<keyword evidence="7 10" id="KW-0804">Transcription</keyword>
<dbReference type="AlphaFoldDB" id="A0AAD5ZWX9"/>
<dbReference type="InterPro" id="IPR003311">
    <property type="entry name" value="AUX_IAA"/>
</dbReference>
<evidence type="ECO:0000256" key="1">
    <source>
        <dbReference type="ARBA" id="ARBA00002159"/>
    </source>
</evidence>
<evidence type="ECO:0000256" key="11">
    <source>
        <dbReference type="SAM" id="MobiDB-lite"/>
    </source>
</evidence>
<dbReference type="GO" id="GO:0006355">
    <property type="term" value="P:regulation of DNA-templated transcription"/>
    <property type="evidence" value="ECO:0007669"/>
    <property type="project" value="InterPro"/>
</dbReference>
<dbReference type="InterPro" id="IPR033389">
    <property type="entry name" value="AUX/IAA_dom"/>
</dbReference>
<evidence type="ECO:0000313" key="13">
    <source>
        <dbReference type="EMBL" id="KAJ3705589.1"/>
    </source>
</evidence>
<dbReference type="InterPro" id="IPR053793">
    <property type="entry name" value="PB1-like"/>
</dbReference>
<evidence type="ECO:0000256" key="2">
    <source>
        <dbReference type="ARBA" id="ARBA00004123"/>
    </source>
</evidence>
<keyword evidence="14" id="KW-1185">Reference proteome</keyword>
<feature type="compositionally biased region" description="Basic and acidic residues" evidence="11">
    <location>
        <begin position="68"/>
        <end position="79"/>
    </location>
</feature>
<comment type="caution">
    <text evidence="13">The sequence shown here is derived from an EMBL/GenBank/DDBJ whole genome shotgun (WGS) entry which is preliminary data.</text>
</comment>
<dbReference type="GO" id="GO:0005634">
    <property type="term" value="C:nucleus"/>
    <property type="evidence" value="ECO:0007669"/>
    <property type="project" value="UniProtKB-SubCell"/>
</dbReference>
<reference evidence="13 14" key="1">
    <citation type="journal article" date="2022" name="Cell">
        <title>Repeat-based holocentromeres influence genome architecture and karyotype evolution.</title>
        <authorList>
            <person name="Hofstatter P.G."/>
            <person name="Thangavel G."/>
            <person name="Lux T."/>
            <person name="Neumann P."/>
            <person name="Vondrak T."/>
            <person name="Novak P."/>
            <person name="Zhang M."/>
            <person name="Costa L."/>
            <person name="Castellani M."/>
            <person name="Scott A."/>
            <person name="Toegelov H."/>
            <person name="Fuchs J."/>
            <person name="Mata-Sucre Y."/>
            <person name="Dias Y."/>
            <person name="Vanzela A.L.L."/>
            <person name="Huettel B."/>
            <person name="Almeida C.C.S."/>
            <person name="Simkova H."/>
            <person name="Souza G."/>
            <person name="Pedrosa-Harand A."/>
            <person name="Macas J."/>
            <person name="Mayer K.F.X."/>
            <person name="Houben A."/>
            <person name="Marques A."/>
        </authorList>
    </citation>
    <scope>NUCLEOTIDE SEQUENCE [LARGE SCALE GENOMIC DNA]</scope>
    <source>
        <strain evidence="13">RhyTen1mFocal</strain>
    </source>
</reference>
<evidence type="ECO:0000256" key="7">
    <source>
        <dbReference type="ARBA" id="ARBA00023163"/>
    </source>
</evidence>
<protein>
    <recommendedName>
        <fullName evidence="10">Auxin-responsive protein</fullName>
    </recommendedName>
</protein>
<dbReference type="Proteomes" id="UP001210211">
    <property type="component" value="Unassembled WGS sequence"/>
</dbReference>
<proteinExistence type="inferred from homology"/>
<evidence type="ECO:0000256" key="4">
    <source>
        <dbReference type="ARBA" id="ARBA00011726"/>
    </source>
</evidence>
<evidence type="ECO:0000256" key="10">
    <source>
        <dbReference type="RuleBase" id="RU004549"/>
    </source>
</evidence>
<keyword evidence="8 10" id="KW-0539">Nucleus</keyword>
<evidence type="ECO:0000256" key="5">
    <source>
        <dbReference type="ARBA" id="ARBA00022491"/>
    </source>
</evidence>
<keyword evidence="9 10" id="KW-0927">Auxin signaling pathway</keyword>
<gene>
    <name evidence="13" type="ORF">LUZ61_009294</name>
</gene>